<organism evidence="2 3">
    <name type="scientific">Thauera aminoaromatica</name>
    <dbReference type="NCBI Taxonomy" id="164330"/>
    <lineage>
        <taxon>Bacteria</taxon>
        <taxon>Pseudomonadati</taxon>
        <taxon>Pseudomonadota</taxon>
        <taxon>Betaproteobacteria</taxon>
        <taxon>Rhodocyclales</taxon>
        <taxon>Zoogloeaceae</taxon>
        <taxon>Thauera</taxon>
    </lineage>
</organism>
<dbReference type="Gene3D" id="2.60.120.10">
    <property type="entry name" value="Jelly Rolls"/>
    <property type="match status" value="1"/>
</dbReference>
<protein>
    <submittedName>
        <fullName evidence="2">Cupin domain-containing protein</fullName>
    </submittedName>
</protein>
<evidence type="ECO:0000259" key="1">
    <source>
        <dbReference type="Pfam" id="PF07883"/>
    </source>
</evidence>
<accession>A0A5C7SJS7</accession>
<name>A0A5C7SJS7_THASP</name>
<comment type="caution">
    <text evidence="2">The sequence shown here is derived from an EMBL/GenBank/DDBJ whole genome shotgun (WGS) entry which is preliminary data.</text>
</comment>
<dbReference type="InterPro" id="IPR011051">
    <property type="entry name" value="RmlC_Cupin_sf"/>
</dbReference>
<gene>
    <name evidence="2" type="ORF">E6Q80_12785</name>
</gene>
<evidence type="ECO:0000313" key="2">
    <source>
        <dbReference type="EMBL" id="TXH83863.1"/>
    </source>
</evidence>
<dbReference type="InterPro" id="IPR014710">
    <property type="entry name" value="RmlC-like_jellyroll"/>
</dbReference>
<dbReference type="EMBL" id="SSFD01000197">
    <property type="protein sequence ID" value="TXH83863.1"/>
    <property type="molecule type" value="Genomic_DNA"/>
</dbReference>
<dbReference type="SUPFAM" id="SSF51182">
    <property type="entry name" value="RmlC-like cupins"/>
    <property type="match status" value="1"/>
</dbReference>
<dbReference type="Proteomes" id="UP000321192">
    <property type="component" value="Unassembled WGS sequence"/>
</dbReference>
<sequence>MSAEIQAAGRGNLFAALPPPAGGEIFQTLFANPRCRVERIVSHGHASAPGEWYDQAGDEWVALLAGAAVLRFEGGDDDGDDVKLKVGDWLMIPAHRRHRVESTSADALWLAVHCAADPAK</sequence>
<dbReference type="InterPro" id="IPR013096">
    <property type="entry name" value="Cupin_2"/>
</dbReference>
<proteinExistence type="predicted"/>
<reference evidence="2 3" key="1">
    <citation type="submission" date="2018-09" db="EMBL/GenBank/DDBJ databases">
        <title>Metagenome Assembled Genomes from an Advanced Water Purification Facility.</title>
        <authorList>
            <person name="Stamps B.W."/>
            <person name="Spear J.R."/>
        </authorList>
    </citation>
    <scope>NUCLEOTIDE SEQUENCE [LARGE SCALE GENOMIC DNA]</scope>
    <source>
        <strain evidence="2">Bin_27_1</strain>
    </source>
</reference>
<feature type="domain" description="Cupin type-2" evidence="1">
    <location>
        <begin position="47"/>
        <end position="112"/>
    </location>
</feature>
<dbReference type="AlphaFoldDB" id="A0A5C7SJS7"/>
<dbReference type="RefSeq" id="WP_276659141.1">
    <property type="nucleotide sequence ID" value="NZ_SSFD01000197.1"/>
</dbReference>
<evidence type="ECO:0000313" key="3">
    <source>
        <dbReference type="Proteomes" id="UP000321192"/>
    </source>
</evidence>
<dbReference type="Pfam" id="PF07883">
    <property type="entry name" value="Cupin_2"/>
    <property type="match status" value="1"/>
</dbReference>
<dbReference type="CDD" id="cd06981">
    <property type="entry name" value="cupin_reut_a1446"/>
    <property type="match status" value="1"/>
</dbReference>